<evidence type="ECO:0000256" key="1">
    <source>
        <dbReference type="ARBA" id="ARBA00004141"/>
    </source>
</evidence>
<organism evidence="8 9">
    <name type="scientific">Byssothecium circinans</name>
    <dbReference type="NCBI Taxonomy" id="147558"/>
    <lineage>
        <taxon>Eukaryota</taxon>
        <taxon>Fungi</taxon>
        <taxon>Dikarya</taxon>
        <taxon>Ascomycota</taxon>
        <taxon>Pezizomycotina</taxon>
        <taxon>Dothideomycetes</taxon>
        <taxon>Pleosporomycetidae</taxon>
        <taxon>Pleosporales</taxon>
        <taxon>Massarineae</taxon>
        <taxon>Massarinaceae</taxon>
        <taxon>Byssothecium</taxon>
    </lineage>
</organism>
<dbReference type="OrthoDB" id="2962993at2759"/>
<comment type="subcellular location">
    <subcellularLocation>
        <location evidence="1">Membrane</location>
        <topology evidence="1">Multi-pass membrane protein</topology>
    </subcellularLocation>
</comment>
<feature type="transmembrane region" description="Helical" evidence="6">
    <location>
        <begin position="346"/>
        <end position="366"/>
    </location>
</feature>
<evidence type="ECO:0000313" key="8">
    <source>
        <dbReference type="EMBL" id="KAF1955151.1"/>
    </source>
</evidence>
<dbReference type="GO" id="GO:0016020">
    <property type="term" value="C:membrane"/>
    <property type="evidence" value="ECO:0007669"/>
    <property type="project" value="UniProtKB-SubCell"/>
</dbReference>
<dbReference type="FunFam" id="1.20.1250.20:FF:000034">
    <property type="entry name" value="MFS general substrate transporter"/>
    <property type="match status" value="1"/>
</dbReference>
<dbReference type="Proteomes" id="UP000800035">
    <property type="component" value="Unassembled WGS sequence"/>
</dbReference>
<dbReference type="PANTHER" id="PTHR43791:SF54">
    <property type="entry name" value="MAJOR FACILITATOR SUPERFAMILY (MFS) PROFILE DOMAIN-CONTAINING PROTEIN-RELATED"/>
    <property type="match status" value="1"/>
</dbReference>
<reference evidence="8" key="1">
    <citation type="journal article" date="2020" name="Stud. Mycol.">
        <title>101 Dothideomycetes genomes: a test case for predicting lifestyles and emergence of pathogens.</title>
        <authorList>
            <person name="Haridas S."/>
            <person name="Albert R."/>
            <person name="Binder M."/>
            <person name="Bloem J."/>
            <person name="Labutti K."/>
            <person name="Salamov A."/>
            <person name="Andreopoulos B."/>
            <person name="Baker S."/>
            <person name="Barry K."/>
            <person name="Bills G."/>
            <person name="Bluhm B."/>
            <person name="Cannon C."/>
            <person name="Castanera R."/>
            <person name="Culley D."/>
            <person name="Daum C."/>
            <person name="Ezra D."/>
            <person name="Gonzalez J."/>
            <person name="Henrissat B."/>
            <person name="Kuo A."/>
            <person name="Liang C."/>
            <person name="Lipzen A."/>
            <person name="Lutzoni F."/>
            <person name="Magnuson J."/>
            <person name="Mondo S."/>
            <person name="Nolan M."/>
            <person name="Ohm R."/>
            <person name="Pangilinan J."/>
            <person name="Park H.-J."/>
            <person name="Ramirez L."/>
            <person name="Alfaro M."/>
            <person name="Sun H."/>
            <person name="Tritt A."/>
            <person name="Yoshinaga Y."/>
            <person name="Zwiers L.-H."/>
            <person name="Turgeon B."/>
            <person name="Goodwin S."/>
            <person name="Spatafora J."/>
            <person name="Crous P."/>
            <person name="Grigoriev I."/>
        </authorList>
    </citation>
    <scope>NUCLEOTIDE SEQUENCE</scope>
    <source>
        <strain evidence="8">CBS 675.92</strain>
    </source>
</reference>
<feature type="transmembrane region" description="Helical" evidence="6">
    <location>
        <begin position="47"/>
        <end position="65"/>
    </location>
</feature>
<evidence type="ECO:0000256" key="2">
    <source>
        <dbReference type="ARBA" id="ARBA00022448"/>
    </source>
</evidence>
<feature type="transmembrane region" description="Helical" evidence="6">
    <location>
        <begin position="117"/>
        <end position="136"/>
    </location>
</feature>
<feature type="transmembrane region" description="Helical" evidence="6">
    <location>
        <begin position="378"/>
        <end position="396"/>
    </location>
</feature>
<dbReference type="PANTHER" id="PTHR43791">
    <property type="entry name" value="PERMEASE-RELATED"/>
    <property type="match status" value="1"/>
</dbReference>
<dbReference type="EMBL" id="ML976995">
    <property type="protein sequence ID" value="KAF1955151.1"/>
    <property type="molecule type" value="Genomic_DNA"/>
</dbReference>
<keyword evidence="2" id="KW-0813">Transport</keyword>
<dbReference type="Pfam" id="PF07690">
    <property type="entry name" value="MFS_1"/>
    <property type="match status" value="1"/>
</dbReference>
<dbReference type="PROSITE" id="PS50850">
    <property type="entry name" value="MFS"/>
    <property type="match status" value="1"/>
</dbReference>
<feature type="transmembrane region" description="Helical" evidence="6">
    <location>
        <begin position="85"/>
        <end position="105"/>
    </location>
</feature>
<dbReference type="InterPro" id="IPR036259">
    <property type="entry name" value="MFS_trans_sf"/>
</dbReference>
<feature type="transmembrane region" description="Helical" evidence="6">
    <location>
        <begin position="212"/>
        <end position="234"/>
    </location>
</feature>
<gene>
    <name evidence="8" type="ORF">CC80DRAFT_415657</name>
</gene>
<feature type="domain" description="Major facilitator superfamily (MFS) profile" evidence="7">
    <location>
        <begin position="51"/>
        <end position="475"/>
    </location>
</feature>
<evidence type="ECO:0000313" key="9">
    <source>
        <dbReference type="Proteomes" id="UP000800035"/>
    </source>
</evidence>
<evidence type="ECO:0000256" key="6">
    <source>
        <dbReference type="SAM" id="Phobius"/>
    </source>
</evidence>
<accession>A0A6A5TR88</accession>
<dbReference type="GO" id="GO:0022857">
    <property type="term" value="F:transmembrane transporter activity"/>
    <property type="evidence" value="ECO:0007669"/>
    <property type="project" value="InterPro"/>
</dbReference>
<dbReference type="AlphaFoldDB" id="A0A6A5TR88"/>
<feature type="transmembrane region" description="Helical" evidence="6">
    <location>
        <begin position="417"/>
        <end position="436"/>
    </location>
</feature>
<evidence type="ECO:0000259" key="7">
    <source>
        <dbReference type="PROSITE" id="PS50850"/>
    </source>
</evidence>
<evidence type="ECO:0000256" key="3">
    <source>
        <dbReference type="ARBA" id="ARBA00022692"/>
    </source>
</evidence>
<evidence type="ECO:0000256" key="5">
    <source>
        <dbReference type="ARBA" id="ARBA00023136"/>
    </source>
</evidence>
<keyword evidence="4 6" id="KW-1133">Transmembrane helix</keyword>
<feature type="transmembrane region" description="Helical" evidence="6">
    <location>
        <begin position="285"/>
        <end position="302"/>
    </location>
</feature>
<feature type="transmembrane region" description="Helical" evidence="6">
    <location>
        <begin position="442"/>
        <end position="464"/>
    </location>
</feature>
<dbReference type="FunFam" id="1.20.1250.20:FF:000364">
    <property type="entry name" value="MFS general substrate transporter"/>
    <property type="match status" value="1"/>
</dbReference>
<keyword evidence="3 6" id="KW-0812">Transmembrane</keyword>
<keyword evidence="9" id="KW-1185">Reference proteome</keyword>
<keyword evidence="5 6" id="KW-0472">Membrane</keyword>
<proteinExistence type="predicted"/>
<evidence type="ECO:0000256" key="4">
    <source>
        <dbReference type="ARBA" id="ARBA00022989"/>
    </source>
</evidence>
<dbReference type="InterPro" id="IPR020846">
    <property type="entry name" value="MFS_dom"/>
</dbReference>
<feature type="transmembrane region" description="Helical" evidence="6">
    <location>
        <begin position="181"/>
        <end position="200"/>
    </location>
</feature>
<sequence length="506" mass="56506">MAESINEQKTNQIIHIDNFRLLGLLPDDAEFYANFSEERRKKVTYKVDIRLVPMLAILYLISHIDRANIGNAKIEGLVKDLKLDGVQWNIVLSVFFVPYVLLEVPSNMLLKRFKRPSVYLGTLIVLWGIVMTMMGVVENFAGLLATRILLGVFEAGFFPGAVYLCSYWYMPKDLASRISWFYCASALSGAFSGLLAAGIAKMDGVGGYEGWRWIFLLEGIATVGLGIGCFFFLIDSIALSTRWLEPDEIRYLELQKFVKDGGAYQEPTERFRWQELKGVLLNWRLYMHAYILLVQSACTYGTKFTLPTITKSMGFNNTNAQLMTVPPYVAGALSAVFFARLSDRIYWRLPIVVTALSLITIGYAVIISYDGHLGGKNIGPALFAIILTCIGTYPIHPAVTSWTSNNLAPSSRRAIGLAFYICMGNCGGIIGSYMYLESEEPSYYTGFGLSLAFGATGLIMAFLLELSYKLGNKKKARASEEEVRAMYTDEQLLGMGDKSPLFMYTL</sequence>
<name>A0A6A5TR88_9PLEO</name>
<feature type="transmembrane region" description="Helical" evidence="6">
    <location>
        <begin position="148"/>
        <end position="169"/>
    </location>
</feature>
<dbReference type="SUPFAM" id="SSF103473">
    <property type="entry name" value="MFS general substrate transporter"/>
    <property type="match status" value="1"/>
</dbReference>
<protein>
    <submittedName>
        <fullName evidence="8">Putative MFS transporter</fullName>
    </submittedName>
</protein>
<dbReference type="InterPro" id="IPR011701">
    <property type="entry name" value="MFS"/>
</dbReference>
<feature type="transmembrane region" description="Helical" evidence="6">
    <location>
        <begin position="322"/>
        <end position="339"/>
    </location>
</feature>
<dbReference type="Gene3D" id="1.20.1250.20">
    <property type="entry name" value="MFS general substrate transporter like domains"/>
    <property type="match status" value="2"/>
</dbReference>